<dbReference type="Pfam" id="PF00096">
    <property type="entry name" value="zf-C2H2"/>
    <property type="match status" value="2"/>
</dbReference>
<keyword evidence="1" id="KW-0862">Zinc</keyword>
<feature type="non-terminal residue" evidence="3">
    <location>
        <position position="1"/>
    </location>
</feature>
<keyword evidence="1" id="KW-0479">Metal-binding</keyword>
<evidence type="ECO:0000313" key="4">
    <source>
        <dbReference type="Proteomes" id="UP000801492"/>
    </source>
</evidence>
<protein>
    <recommendedName>
        <fullName evidence="2">C2H2-type domain-containing protein</fullName>
    </recommendedName>
</protein>
<dbReference type="AlphaFoldDB" id="A0A8K0CJW3"/>
<dbReference type="SUPFAM" id="SSF57667">
    <property type="entry name" value="beta-beta-alpha zinc fingers"/>
    <property type="match status" value="1"/>
</dbReference>
<dbReference type="GO" id="GO:0008270">
    <property type="term" value="F:zinc ion binding"/>
    <property type="evidence" value="ECO:0007669"/>
    <property type="project" value="UniProtKB-KW"/>
</dbReference>
<evidence type="ECO:0000259" key="2">
    <source>
        <dbReference type="PROSITE" id="PS50157"/>
    </source>
</evidence>
<keyword evidence="1" id="KW-0863">Zinc-finger</keyword>
<dbReference type="SMART" id="SM00355">
    <property type="entry name" value="ZnF_C2H2"/>
    <property type="match status" value="2"/>
</dbReference>
<gene>
    <name evidence="3" type="ORF">ILUMI_20344</name>
</gene>
<comment type="caution">
    <text evidence="3">The sequence shown here is derived from an EMBL/GenBank/DDBJ whole genome shotgun (WGS) entry which is preliminary data.</text>
</comment>
<name>A0A8K0CJW3_IGNLU</name>
<feature type="domain" description="C2H2-type" evidence="2">
    <location>
        <begin position="47"/>
        <end position="74"/>
    </location>
</feature>
<dbReference type="EMBL" id="VTPC01089496">
    <property type="protein sequence ID" value="KAF2885828.1"/>
    <property type="molecule type" value="Genomic_DNA"/>
</dbReference>
<dbReference type="Proteomes" id="UP000801492">
    <property type="component" value="Unassembled WGS sequence"/>
</dbReference>
<evidence type="ECO:0000256" key="1">
    <source>
        <dbReference type="PROSITE-ProRule" id="PRU00042"/>
    </source>
</evidence>
<dbReference type="PROSITE" id="PS50157">
    <property type="entry name" value="ZINC_FINGER_C2H2_2"/>
    <property type="match status" value="2"/>
</dbReference>
<proteinExistence type="predicted"/>
<dbReference type="InterPro" id="IPR013087">
    <property type="entry name" value="Znf_C2H2_type"/>
</dbReference>
<dbReference type="PROSITE" id="PS00028">
    <property type="entry name" value="ZINC_FINGER_C2H2_1"/>
    <property type="match status" value="1"/>
</dbReference>
<keyword evidence="4" id="KW-1185">Reference proteome</keyword>
<dbReference type="InterPro" id="IPR036236">
    <property type="entry name" value="Znf_C2H2_sf"/>
</dbReference>
<dbReference type="Gene3D" id="3.30.160.60">
    <property type="entry name" value="Classic Zinc Finger"/>
    <property type="match status" value="1"/>
</dbReference>
<reference evidence="3" key="1">
    <citation type="submission" date="2019-08" db="EMBL/GenBank/DDBJ databases">
        <title>The genome of the North American firefly Photinus pyralis.</title>
        <authorList>
            <consortium name="Photinus pyralis genome working group"/>
            <person name="Fallon T.R."/>
            <person name="Sander Lower S.E."/>
            <person name="Weng J.-K."/>
        </authorList>
    </citation>
    <scope>NUCLEOTIDE SEQUENCE</scope>
    <source>
        <strain evidence="3">TRF0915ILg1</strain>
        <tissue evidence="3">Whole body</tissue>
    </source>
</reference>
<evidence type="ECO:0000313" key="3">
    <source>
        <dbReference type="EMBL" id="KAF2885828.1"/>
    </source>
</evidence>
<sequence length="104" mass="11992">ALDLKVRVCSTYTFTNVSFVTRDIKGNTPYGDTYGNRKHLTTSQPCFLCKNCGKAYRNQSTFSRHVNHECGKDPQFMCAVCLKRYKRKDQLKIHLKDVHSVCPE</sequence>
<feature type="domain" description="C2H2-type" evidence="2">
    <location>
        <begin position="76"/>
        <end position="100"/>
    </location>
</feature>
<organism evidence="3 4">
    <name type="scientific">Ignelater luminosus</name>
    <name type="common">Cucubano</name>
    <name type="synonym">Pyrophorus luminosus</name>
    <dbReference type="NCBI Taxonomy" id="2038154"/>
    <lineage>
        <taxon>Eukaryota</taxon>
        <taxon>Metazoa</taxon>
        <taxon>Ecdysozoa</taxon>
        <taxon>Arthropoda</taxon>
        <taxon>Hexapoda</taxon>
        <taxon>Insecta</taxon>
        <taxon>Pterygota</taxon>
        <taxon>Neoptera</taxon>
        <taxon>Endopterygota</taxon>
        <taxon>Coleoptera</taxon>
        <taxon>Polyphaga</taxon>
        <taxon>Elateriformia</taxon>
        <taxon>Elateroidea</taxon>
        <taxon>Elateridae</taxon>
        <taxon>Agrypninae</taxon>
        <taxon>Pyrophorini</taxon>
        <taxon>Ignelater</taxon>
    </lineage>
</organism>
<accession>A0A8K0CJW3</accession>
<dbReference type="OrthoDB" id="3437960at2759"/>